<dbReference type="InterPro" id="IPR036430">
    <property type="entry name" value="RNase_T2-like_sf"/>
</dbReference>
<evidence type="ECO:0000256" key="7">
    <source>
        <dbReference type="ARBA" id="ARBA00023180"/>
    </source>
</evidence>
<dbReference type="InterPro" id="IPR018188">
    <property type="entry name" value="RNase_T2_His_AS_1"/>
</dbReference>
<dbReference type="GO" id="GO:0033897">
    <property type="term" value="F:ribonuclease T2 activity"/>
    <property type="evidence" value="ECO:0007669"/>
    <property type="project" value="UniProtKB-EC"/>
</dbReference>
<evidence type="ECO:0000313" key="12">
    <source>
        <dbReference type="EMBL" id="KAK2071082.1"/>
    </source>
</evidence>
<feature type="active site" evidence="9">
    <location>
        <position position="58"/>
    </location>
</feature>
<evidence type="ECO:0000256" key="11">
    <source>
        <dbReference type="SAM" id="MobiDB-lite"/>
    </source>
</evidence>
<name>A0AAD9I667_9PEZI</name>
<dbReference type="CDD" id="cd01061">
    <property type="entry name" value="RNase_T2_euk"/>
    <property type="match status" value="1"/>
</dbReference>
<dbReference type="GO" id="GO:0016787">
    <property type="term" value="F:hydrolase activity"/>
    <property type="evidence" value="ECO:0007669"/>
    <property type="project" value="UniProtKB-KW"/>
</dbReference>
<feature type="active site" evidence="9">
    <location>
        <position position="115"/>
    </location>
</feature>
<keyword evidence="3" id="KW-0540">Nuclease</keyword>
<dbReference type="Proteomes" id="UP001217918">
    <property type="component" value="Unassembled WGS sequence"/>
</dbReference>
<keyword evidence="8" id="KW-0456">Lyase</keyword>
<evidence type="ECO:0000256" key="5">
    <source>
        <dbReference type="ARBA" id="ARBA00022801"/>
    </source>
</evidence>
<keyword evidence="13" id="KW-1185">Reference proteome</keyword>
<dbReference type="Gene3D" id="3.90.730.10">
    <property type="entry name" value="Ribonuclease T2-like"/>
    <property type="match status" value="1"/>
</dbReference>
<feature type="compositionally biased region" description="Low complexity" evidence="11">
    <location>
        <begin position="244"/>
        <end position="258"/>
    </location>
</feature>
<dbReference type="InterPro" id="IPR033697">
    <property type="entry name" value="Ribonuclease_T2_eukaryotic"/>
</dbReference>
<dbReference type="PROSITE" id="PS00531">
    <property type="entry name" value="RNASE_T2_2"/>
    <property type="match status" value="1"/>
</dbReference>
<dbReference type="InterPro" id="IPR033130">
    <property type="entry name" value="RNase_T2_His_AS_2"/>
</dbReference>
<evidence type="ECO:0000256" key="8">
    <source>
        <dbReference type="ARBA" id="ARBA00023239"/>
    </source>
</evidence>
<dbReference type="EMBL" id="JAQQPM010000004">
    <property type="protein sequence ID" value="KAK2071082.1"/>
    <property type="molecule type" value="Genomic_DNA"/>
</dbReference>
<dbReference type="GO" id="GO:0006401">
    <property type="term" value="P:RNA catabolic process"/>
    <property type="evidence" value="ECO:0007669"/>
    <property type="project" value="TreeGrafter"/>
</dbReference>
<feature type="active site" evidence="9">
    <location>
        <position position="119"/>
    </location>
</feature>
<accession>A0AAD9I667</accession>
<evidence type="ECO:0000256" key="2">
    <source>
        <dbReference type="ARBA" id="ARBA00012571"/>
    </source>
</evidence>
<dbReference type="InterPro" id="IPR001568">
    <property type="entry name" value="RNase_T2-like"/>
</dbReference>
<dbReference type="GO" id="GO:0003723">
    <property type="term" value="F:RNA binding"/>
    <property type="evidence" value="ECO:0007669"/>
    <property type="project" value="InterPro"/>
</dbReference>
<dbReference type="PROSITE" id="PS00530">
    <property type="entry name" value="RNASE_T2_1"/>
    <property type="match status" value="1"/>
</dbReference>
<evidence type="ECO:0000256" key="10">
    <source>
        <dbReference type="RuleBase" id="RU004328"/>
    </source>
</evidence>
<dbReference type="PANTHER" id="PTHR11240">
    <property type="entry name" value="RIBONUCLEASE T2"/>
    <property type="match status" value="1"/>
</dbReference>
<evidence type="ECO:0000313" key="13">
    <source>
        <dbReference type="Proteomes" id="UP001217918"/>
    </source>
</evidence>
<evidence type="ECO:0000256" key="4">
    <source>
        <dbReference type="ARBA" id="ARBA00022759"/>
    </source>
</evidence>
<dbReference type="FunFam" id="3.90.730.10:FF:000004">
    <property type="entry name" value="Ribonuclease T2-like"/>
    <property type="match status" value="1"/>
</dbReference>
<reference evidence="12" key="1">
    <citation type="journal article" date="2023" name="Mol. Plant Microbe Interact.">
        <title>Elucidating the Obligate Nature and Biological Capacity of an Invasive Fungal Corn Pathogen.</title>
        <authorList>
            <person name="MacCready J.S."/>
            <person name="Roggenkamp E.M."/>
            <person name="Gdanetz K."/>
            <person name="Chilvers M.I."/>
        </authorList>
    </citation>
    <scope>NUCLEOTIDE SEQUENCE</scope>
    <source>
        <strain evidence="12">PM02</strain>
    </source>
</reference>
<feature type="region of interest" description="Disordered" evidence="11">
    <location>
        <begin position="241"/>
        <end position="271"/>
    </location>
</feature>
<dbReference type="SUPFAM" id="SSF55895">
    <property type="entry name" value="Ribonuclease Rh-like"/>
    <property type="match status" value="1"/>
</dbReference>
<organism evidence="12 13">
    <name type="scientific">Phyllachora maydis</name>
    <dbReference type="NCBI Taxonomy" id="1825666"/>
    <lineage>
        <taxon>Eukaryota</taxon>
        <taxon>Fungi</taxon>
        <taxon>Dikarya</taxon>
        <taxon>Ascomycota</taxon>
        <taxon>Pezizomycotina</taxon>
        <taxon>Sordariomycetes</taxon>
        <taxon>Sordariomycetidae</taxon>
        <taxon>Phyllachorales</taxon>
        <taxon>Phyllachoraceae</taxon>
        <taxon>Phyllachora</taxon>
    </lineage>
</organism>
<keyword evidence="7" id="KW-0325">Glycoprotein</keyword>
<sequence>MAGFLAASIACAADAPLSCHNTSSFDTCCLNFPGGDLVQTQFWDTNPASGPADSWTIHGLWPDHCDGTYDANCDESRAYTNITQILQAASPATLSYMQTYWKSDSGSDESFWEHEWGKHGTCISTLSPSCYADYRPAQEAADFFDRTVGLFRTLSSYAWLAEAAIVPSASRTYTLSAIQTALQSQFGHPVVVRCNAERELQELWYHFNVRGNVQTGIFTPVDPVGSGSTCPSAGIKYLPKPGATTTTTTGRSATFTTTPAESGFTLSSSKG</sequence>
<keyword evidence="6" id="KW-1015">Disulfide bond</keyword>
<proteinExistence type="inferred from homology"/>
<dbReference type="PANTHER" id="PTHR11240:SF22">
    <property type="entry name" value="RIBONUCLEASE T2"/>
    <property type="match status" value="1"/>
</dbReference>
<keyword evidence="5" id="KW-0378">Hydrolase</keyword>
<dbReference type="Pfam" id="PF00445">
    <property type="entry name" value="Ribonuclease_T2"/>
    <property type="match status" value="1"/>
</dbReference>
<comment type="caution">
    <text evidence="12">The sequence shown here is derived from an EMBL/GenBank/DDBJ whole genome shotgun (WGS) entry which is preliminary data.</text>
</comment>
<comment type="similarity">
    <text evidence="1 10">Belongs to the RNase T2 family.</text>
</comment>
<protein>
    <recommendedName>
        <fullName evidence="2">ribonuclease T2</fullName>
        <ecNumber evidence="2">4.6.1.19</ecNumber>
    </recommendedName>
</protein>
<evidence type="ECO:0000256" key="3">
    <source>
        <dbReference type="ARBA" id="ARBA00022722"/>
    </source>
</evidence>
<evidence type="ECO:0000256" key="6">
    <source>
        <dbReference type="ARBA" id="ARBA00023157"/>
    </source>
</evidence>
<gene>
    <name evidence="12" type="ORF">P8C59_005533</name>
</gene>
<evidence type="ECO:0000256" key="1">
    <source>
        <dbReference type="ARBA" id="ARBA00007469"/>
    </source>
</evidence>
<dbReference type="EC" id="4.6.1.19" evidence="2"/>
<dbReference type="GO" id="GO:0005576">
    <property type="term" value="C:extracellular region"/>
    <property type="evidence" value="ECO:0007669"/>
    <property type="project" value="TreeGrafter"/>
</dbReference>
<evidence type="ECO:0000256" key="9">
    <source>
        <dbReference type="PIRSR" id="PIRSR633697-1"/>
    </source>
</evidence>
<dbReference type="AlphaFoldDB" id="A0AAD9I667"/>
<keyword evidence="4" id="KW-0255">Endonuclease</keyword>